<dbReference type="GO" id="GO:0046872">
    <property type="term" value="F:metal ion binding"/>
    <property type="evidence" value="ECO:0007669"/>
    <property type="project" value="UniProtKB-KW"/>
</dbReference>
<dbReference type="InterPro" id="IPR039391">
    <property type="entry name" value="Phytocyanin-like"/>
</dbReference>
<keyword evidence="4" id="KW-0732">Signal</keyword>
<evidence type="ECO:0000259" key="5">
    <source>
        <dbReference type="PROSITE" id="PS51485"/>
    </source>
</evidence>
<dbReference type="SUPFAM" id="SSF49503">
    <property type="entry name" value="Cupredoxins"/>
    <property type="match status" value="1"/>
</dbReference>
<dbReference type="InterPro" id="IPR003245">
    <property type="entry name" value="Phytocyanin_dom"/>
</dbReference>
<dbReference type="PANTHER" id="PTHR33021:SF197">
    <property type="entry name" value="EARLY NODULIN-LIKE PROTEIN 13"/>
    <property type="match status" value="1"/>
</dbReference>
<dbReference type="PANTHER" id="PTHR33021">
    <property type="entry name" value="BLUE COPPER PROTEIN"/>
    <property type="match status" value="1"/>
</dbReference>
<dbReference type="GO" id="GO:0009055">
    <property type="term" value="F:electron transfer activity"/>
    <property type="evidence" value="ECO:0007669"/>
    <property type="project" value="InterPro"/>
</dbReference>
<gene>
    <name evidence="6" type="ORF">GOP47_0014534</name>
</gene>
<dbReference type="Pfam" id="PF02298">
    <property type="entry name" value="Cu_bind_like"/>
    <property type="match status" value="1"/>
</dbReference>
<dbReference type="InterPro" id="IPR008972">
    <property type="entry name" value="Cupredoxin"/>
</dbReference>
<dbReference type="PROSITE" id="PS00079">
    <property type="entry name" value="MULTICOPPER_OXIDASE1"/>
    <property type="match status" value="1"/>
</dbReference>
<feature type="domain" description="Phytocyanin" evidence="5">
    <location>
        <begin position="17"/>
        <end position="116"/>
    </location>
</feature>
<dbReference type="EMBL" id="JABFUD020000014">
    <property type="protein sequence ID" value="KAI5070191.1"/>
    <property type="molecule type" value="Genomic_DNA"/>
</dbReference>
<feature type="transmembrane region" description="Helical" evidence="3">
    <location>
        <begin position="135"/>
        <end position="155"/>
    </location>
</feature>
<name>A0A9D4ULS7_ADICA</name>
<keyword evidence="1" id="KW-0479">Metal-binding</keyword>
<protein>
    <recommendedName>
        <fullName evidence="5">Phytocyanin domain-containing protein</fullName>
    </recommendedName>
</protein>
<dbReference type="InterPro" id="IPR033138">
    <property type="entry name" value="Cu_oxidase_CS"/>
</dbReference>
<keyword evidence="7" id="KW-1185">Reference proteome</keyword>
<dbReference type="PROSITE" id="PS51485">
    <property type="entry name" value="PHYTOCYANIN"/>
    <property type="match status" value="1"/>
</dbReference>
<keyword evidence="3" id="KW-1133">Transmembrane helix</keyword>
<dbReference type="OrthoDB" id="1921208at2759"/>
<comment type="caution">
    <text evidence="6">The sequence shown here is derived from an EMBL/GenBank/DDBJ whole genome shotgun (WGS) entry which is preliminary data.</text>
</comment>
<sequence>MVVVGAAALLLNGAHAEQYNVGGDSGWILNVNYTAWAEKYEYLTGDSLLFKYISPRHSVLQVTKEDYEECKTSNALFSDDKGDTTFPLTTEGQYWFICGVNDHCSQGMKFTINVLSSTAIAPSYGPSTPDSASSIINPIHLLSFLLFLLPLVFFVF</sequence>
<dbReference type="AlphaFoldDB" id="A0A9D4ULS7"/>
<keyword evidence="3" id="KW-0472">Membrane</keyword>
<evidence type="ECO:0000256" key="3">
    <source>
        <dbReference type="SAM" id="Phobius"/>
    </source>
</evidence>
<dbReference type="Gene3D" id="2.60.40.420">
    <property type="entry name" value="Cupredoxins - blue copper proteins"/>
    <property type="match status" value="1"/>
</dbReference>
<evidence type="ECO:0000313" key="6">
    <source>
        <dbReference type="EMBL" id="KAI5070191.1"/>
    </source>
</evidence>
<evidence type="ECO:0000256" key="4">
    <source>
        <dbReference type="SAM" id="SignalP"/>
    </source>
</evidence>
<feature type="chain" id="PRO_5039731736" description="Phytocyanin domain-containing protein" evidence="4">
    <location>
        <begin position="17"/>
        <end position="156"/>
    </location>
</feature>
<organism evidence="6 7">
    <name type="scientific">Adiantum capillus-veneris</name>
    <name type="common">Maidenhair fern</name>
    <dbReference type="NCBI Taxonomy" id="13818"/>
    <lineage>
        <taxon>Eukaryota</taxon>
        <taxon>Viridiplantae</taxon>
        <taxon>Streptophyta</taxon>
        <taxon>Embryophyta</taxon>
        <taxon>Tracheophyta</taxon>
        <taxon>Polypodiopsida</taxon>
        <taxon>Polypodiidae</taxon>
        <taxon>Polypodiales</taxon>
        <taxon>Pteridineae</taxon>
        <taxon>Pteridaceae</taxon>
        <taxon>Vittarioideae</taxon>
        <taxon>Adiantum</taxon>
    </lineage>
</organism>
<keyword evidence="2" id="KW-0325">Glycoprotein</keyword>
<evidence type="ECO:0000313" key="7">
    <source>
        <dbReference type="Proteomes" id="UP000886520"/>
    </source>
</evidence>
<dbReference type="FunFam" id="2.60.40.420:FF:000003">
    <property type="entry name" value="Blue copper"/>
    <property type="match status" value="1"/>
</dbReference>
<dbReference type="CDD" id="cd04216">
    <property type="entry name" value="Phytocyanin"/>
    <property type="match status" value="1"/>
</dbReference>
<reference evidence="6" key="1">
    <citation type="submission" date="2021-01" db="EMBL/GenBank/DDBJ databases">
        <title>Adiantum capillus-veneris genome.</title>
        <authorList>
            <person name="Fang Y."/>
            <person name="Liao Q."/>
        </authorList>
    </citation>
    <scope>NUCLEOTIDE SEQUENCE</scope>
    <source>
        <strain evidence="6">H3</strain>
        <tissue evidence="6">Leaf</tissue>
    </source>
</reference>
<evidence type="ECO:0000256" key="2">
    <source>
        <dbReference type="ARBA" id="ARBA00023180"/>
    </source>
</evidence>
<evidence type="ECO:0000256" key="1">
    <source>
        <dbReference type="ARBA" id="ARBA00022723"/>
    </source>
</evidence>
<feature type="signal peptide" evidence="4">
    <location>
        <begin position="1"/>
        <end position="16"/>
    </location>
</feature>
<proteinExistence type="predicted"/>
<dbReference type="GO" id="GO:0005886">
    <property type="term" value="C:plasma membrane"/>
    <property type="evidence" value="ECO:0007669"/>
    <property type="project" value="TreeGrafter"/>
</dbReference>
<accession>A0A9D4ULS7</accession>
<dbReference type="Proteomes" id="UP000886520">
    <property type="component" value="Chromosome 14"/>
</dbReference>
<keyword evidence="3" id="KW-0812">Transmembrane</keyword>